<feature type="region of interest" description="Disordered" evidence="1">
    <location>
        <begin position="50"/>
        <end position="108"/>
    </location>
</feature>
<gene>
    <name evidence="2" type="ORF">LSINAPIS_LOCUS4961</name>
</gene>
<evidence type="ECO:0000313" key="3">
    <source>
        <dbReference type="Proteomes" id="UP000324832"/>
    </source>
</evidence>
<dbReference type="EMBL" id="FZQP02001337">
    <property type="protein sequence ID" value="VVC92530.1"/>
    <property type="molecule type" value="Genomic_DNA"/>
</dbReference>
<keyword evidence="3" id="KW-1185">Reference proteome</keyword>
<evidence type="ECO:0000256" key="1">
    <source>
        <dbReference type="SAM" id="MobiDB-lite"/>
    </source>
</evidence>
<organism evidence="2 3">
    <name type="scientific">Leptidea sinapis</name>
    <dbReference type="NCBI Taxonomy" id="189913"/>
    <lineage>
        <taxon>Eukaryota</taxon>
        <taxon>Metazoa</taxon>
        <taxon>Ecdysozoa</taxon>
        <taxon>Arthropoda</taxon>
        <taxon>Hexapoda</taxon>
        <taxon>Insecta</taxon>
        <taxon>Pterygota</taxon>
        <taxon>Neoptera</taxon>
        <taxon>Endopterygota</taxon>
        <taxon>Lepidoptera</taxon>
        <taxon>Glossata</taxon>
        <taxon>Ditrysia</taxon>
        <taxon>Papilionoidea</taxon>
        <taxon>Pieridae</taxon>
        <taxon>Dismorphiinae</taxon>
        <taxon>Leptidea</taxon>
    </lineage>
</organism>
<reference evidence="2 3" key="1">
    <citation type="submission" date="2017-07" db="EMBL/GenBank/DDBJ databases">
        <authorList>
            <person name="Talla V."/>
            <person name="Backstrom N."/>
        </authorList>
    </citation>
    <scope>NUCLEOTIDE SEQUENCE [LARGE SCALE GENOMIC DNA]</scope>
</reference>
<proteinExistence type="predicted"/>
<dbReference type="Proteomes" id="UP000324832">
    <property type="component" value="Unassembled WGS sequence"/>
</dbReference>
<sequence>MGPHSACHAGPGPSERGRAPSVGLSRTRRHLSHTALCASPAVYIAQAESIGQGGGKRASEAVPRSIAEKQQQHRPSLISMLVGRGLPRTPDHPQPLCAQRGELTSTSD</sequence>
<feature type="region of interest" description="Disordered" evidence="1">
    <location>
        <begin position="1"/>
        <end position="28"/>
    </location>
</feature>
<name>A0A5E4Q4Q7_9NEOP</name>
<dbReference type="AlphaFoldDB" id="A0A5E4Q4Q7"/>
<protein>
    <submittedName>
        <fullName evidence="2">Uncharacterized protein</fullName>
    </submittedName>
</protein>
<accession>A0A5E4Q4Q7</accession>
<evidence type="ECO:0000313" key="2">
    <source>
        <dbReference type="EMBL" id="VVC92530.1"/>
    </source>
</evidence>